<dbReference type="FunFam" id="2.60.40.1150:FF:000002">
    <property type="entry name" value="Beta-adaptin-like protein C"/>
    <property type="match status" value="1"/>
</dbReference>
<dbReference type="InterPro" id="IPR002553">
    <property type="entry name" value="Clathrin/coatomer_adapt-like_N"/>
</dbReference>
<dbReference type="InterPro" id="IPR026739">
    <property type="entry name" value="AP_beta"/>
</dbReference>
<dbReference type="GO" id="GO:0030276">
    <property type="term" value="F:clathrin binding"/>
    <property type="evidence" value="ECO:0007669"/>
    <property type="project" value="InterPro"/>
</dbReference>
<keyword evidence="5 6" id="KW-0472">Membrane</keyword>
<dbReference type="Gene3D" id="3.30.310.10">
    <property type="entry name" value="TATA-Binding Protein"/>
    <property type="match status" value="1"/>
</dbReference>
<dbReference type="Gene3D" id="1.25.10.10">
    <property type="entry name" value="Leucine-rich Repeat Variant"/>
    <property type="match status" value="1"/>
</dbReference>
<dbReference type="Pfam" id="PF09066">
    <property type="entry name" value="B2-adapt-app_C"/>
    <property type="match status" value="1"/>
</dbReference>
<accession>A0A177WQF6</accession>
<dbReference type="Pfam" id="PF02883">
    <property type="entry name" value="Alpha_adaptinC2"/>
    <property type="match status" value="1"/>
</dbReference>
<proteinExistence type="inferred from homology"/>
<dbReference type="InterPro" id="IPR009028">
    <property type="entry name" value="Coatomer/calthrin_app_sub_C"/>
</dbReference>
<reference evidence="8 9" key="1">
    <citation type="submission" date="2006-10" db="EMBL/GenBank/DDBJ databases">
        <title>The Genome Sequence of Batrachochytrium dendrobatidis JEL423.</title>
        <authorList>
            <consortium name="The Broad Institute Genome Sequencing Platform"/>
            <person name="Birren B."/>
            <person name="Lander E."/>
            <person name="Galagan J."/>
            <person name="Cuomo C."/>
            <person name="Devon K."/>
            <person name="Jaffe D."/>
            <person name="Butler J."/>
            <person name="Alvarez P."/>
            <person name="Gnerre S."/>
            <person name="Grabherr M."/>
            <person name="Kleber M."/>
            <person name="Mauceli E."/>
            <person name="Brockman W."/>
            <person name="Young S."/>
            <person name="LaButti K."/>
            <person name="Sykes S."/>
            <person name="DeCaprio D."/>
            <person name="Crawford M."/>
            <person name="Koehrsen M."/>
            <person name="Engels R."/>
            <person name="Montgomery P."/>
            <person name="Pearson M."/>
            <person name="Howarth C."/>
            <person name="Larson L."/>
            <person name="White J."/>
            <person name="O'Leary S."/>
            <person name="Kodira C."/>
            <person name="Zeng Q."/>
            <person name="Yandava C."/>
            <person name="Alvarado L."/>
            <person name="Longcore J."/>
            <person name="James T."/>
        </authorList>
    </citation>
    <scope>NUCLEOTIDE SEQUENCE [LARGE SCALE GENOMIC DNA]</scope>
    <source>
        <strain evidence="8 9">JEL423</strain>
    </source>
</reference>
<dbReference type="STRING" id="403673.A0A177WQF6"/>
<organism evidence="8 9">
    <name type="scientific">Batrachochytrium dendrobatidis (strain JEL423)</name>
    <dbReference type="NCBI Taxonomy" id="403673"/>
    <lineage>
        <taxon>Eukaryota</taxon>
        <taxon>Fungi</taxon>
        <taxon>Fungi incertae sedis</taxon>
        <taxon>Chytridiomycota</taxon>
        <taxon>Chytridiomycota incertae sedis</taxon>
        <taxon>Chytridiomycetes</taxon>
        <taxon>Rhizophydiales</taxon>
        <taxon>Rhizophydiales incertae sedis</taxon>
        <taxon>Batrachochytrium</taxon>
    </lineage>
</organism>
<dbReference type="Pfam" id="PF01602">
    <property type="entry name" value="Adaptin_N"/>
    <property type="match status" value="1"/>
</dbReference>
<evidence type="ECO:0000256" key="5">
    <source>
        <dbReference type="ARBA" id="ARBA00023136"/>
    </source>
</evidence>
<comment type="function">
    <text evidence="6">Adaptins are components of the adaptor complexes which link clathrin to receptors in coated vesicles. Clathrin-associated protein complexes are believed to interact with the cytoplasmic tails of membrane proteins, leading to their selection and concentration.</text>
</comment>
<sequence>MSDAKYFQRGKVHDLRDELALDKKDGKSSRRRHALKKVVANMTMGNDMSALFPDVMACIGMPQLEVKKMVYLYLITYAKSKPDLTVSAIGSLTRDTGDDNPLIRALALRTMGSIPVEGVAENLCGPLRRCLSDKDPYVCKTAAICVAKMFFFREDIVRREGFIDLVKSLLNHENPSVVANAVAALSDMTCRSPDVGFYLEIGSANKILSAIEECSEWGQTYILEALMTVVPENSHDAVLLADRISPRLQHSNSAVVVAAARVMLYLVNYCDNEVAVNTIIKKLGPPLVTLLHSTPEVQYVALKNILLILQRQPDFLKADLKVFFCKYDDPIYIKLVKLEILFCLTDEVNIKIVLPEFKEYAAEIDVDFVRKAVRSIGRCAIKIEQSSDKCIEALVELITTKVNYVVQEAIVVVKDIFRKYPNRYESIIGTLCENLDDLNEPEAKSSMIWIIGQYSDRIENADELLEQFLDNFKEDTSMVQLTLLTATVKLFIKRPGAGVDLVPRILKLVTEEIDNPDLRDRGFIYWRLLSTDPVAAKAIIFSEKPSITTENDSMDGPLLNRLLYNVFTLSSLTHKPPVLPPDILSRVSNFKWCIGTPMQPVQPMIAGVAAYREVSNEYTDNSLIEARPMTGMNSNLIDLLDLDQNDFVASPLFGNAYSVESASASTPGPNMLSSGMTDMPIMNRLPAENITPSIQSINSSYNPFGPMPPNKNPVLSGASGILGPSVSGATAEYMPNVTSFDLSSVNSYNPFGQNTSASLSTTSEKVLLDPFAKTSGFSGATGVNNTFTSPSIGQSTIEKEISPRGNLFNPPTNGIVDSITQDLFSLNMQNGFVPVKTIFLTAQTGRGFEIQGCFTRLDGVMACEMVFTNRALQPLTDFAIMFNKNSFGLVPAAPLDIKTQLFPNQSIEVSLKLKVEGLPVLSTPVNNLQVAVKSTAGIVYFQTLVPLYIFFSDQGSQIQPMTWVKLWKEEIPNQVQFDLTLGQFGSSANIRARLQGSNIFTINERIVDGCTHMYLSIKMDDQTIFLVEMRLSSTLLSCSCTAKTYAAHLLGAFQFSLQDILSK</sequence>
<keyword evidence="4 6" id="KW-0653">Protein transport</keyword>
<dbReference type="Proteomes" id="UP000077115">
    <property type="component" value="Unassembled WGS sequence"/>
</dbReference>
<protein>
    <recommendedName>
        <fullName evidence="6">AP complex subunit beta</fullName>
    </recommendedName>
</protein>
<evidence type="ECO:0000256" key="3">
    <source>
        <dbReference type="ARBA" id="ARBA00022448"/>
    </source>
</evidence>
<dbReference type="PANTHER" id="PTHR11134">
    <property type="entry name" value="ADAPTOR COMPLEX SUBUNIT BETA FAMILY MEMBER"/>
    <property type="match status" value="1"/>
</dbReference>
<dbReference type="InterPro" id="IPR013037">
    <property type="entry name" value="Clathrin_b-adaptin_app_Ig-like"/>
</dbReference>
<dbReference type="InterPro" id="IPR011989">
    <property type="entry name" value="ARM-like"/>
</dbReference>
<dbReference type="VEuPathDB" id="FungiDB:BDEG_25219"/>
<dbReference type="GO" id="GO:0006886">
    <property type="term" value="P:intracellular protein transport"/>
    <property type="evidence" value="ECO:0007669"/>
    <property type="project" value="InterPro"/>
</dbReference>
<gene>
    <name evidence="8" type="ORF">BDEG_25219</name>
</gene>
<evidence type="ECO:0000256" key="6">
    <source>
        <dbReference type="PIRNR" id="PIRNR002291"/>
    </source>
</evidence>
<dbReference type="PIRSF" id="PIRSF002291">
    <property type="entry name" value="AP_complex_beta"/>
    <property type="match status" value="1"/>
</dbReference>
<dbReference type="GO" id="GO:0016192">
    <property type="term" value="P:vesicle-mediated transport"/>
    <property type="evidence" value="ECO:0007669"/>
    <property type="project" value="InterPro"/>
</dbReference>
<dbReference type="EMBL" id="DS022306">
    <property type="protein sequence ID" value="OAJ41650.1"/>
    <property type="molecule type" value="Genomic_DNA"/>
</dbReference>
<dbReference type="SUPFAM" id="SSF48371">
    <property type="entry name" value="ARM repeat"/>
    <property type="match status" value="1"/>
</dbReference>
<evidence type="ECO:0000313" key="9">
    <source>
        <dbReference type="Proteomes" id="UP000077115"/>
    </source>
</evidence>
<dbReference type="eggNOG" id="KOG1061">
    <property type="taxonomic scope" value="Eukaryota"/>
</dbReference>
<name>A0A177WQF6_BATDL</name>
<reference evidence="8 9" key="2">
    <citation type="submission" date="2016-05" db="EMBL/GenBank/DDBJ databases">
        <title>Lineage-specific infection strategies underlie the spectrum of fungal disease in amphibians.</title>
        <authorList>
            <person name="Cuomo C.A."/>
            <person name="Farrer R.A."/>
            <person name="James T."/>
            <person name="Longcore J."/>
            <person name="Birren B."/>
        </authorList>
    </citation>
    <scope>NUCLEOTIDE SEQUENCE [LARGE SCALE GENOMIC DNA]</scope>
    <source>
        <strain evidence="8 9">JEL423</strain>
    </source>
</reference>
<evidence type="ECO:0000256" key="1">
    <source>
        <dbReference type="ARBA" id="ARBA00004308"/>
    </source>
</evidence>
<comment type="similarity">
    <text evidence="2 6">Belongs to the adaptor complexes large subunit family.</text>
</comment>
<dbReference type="FunFam" id="1.25.10.10:FF:000044">
    <property type="entry name" value="AP complex subunit beta"/>
    <property type="match status" value="1"/>
</dbReference>
<dbReference type="InterPro" id="IPR016024">
    <property type="entry name" value="ARM-type_fold"/>
</dbReference>
<dbReference type="InterPro" id="IPR012295">
    <property type="entry name" value="TBP_dom_sf"/>
</dbReference>
<dbReference type="InterPro" id="IPR013041">
    <property type="entry name" value="Clathrin_app_Ig-like_sf"/>
</dbReference>
<dbReference type="InterPro" id="IPR015151">
    <property type="entry name" value="B-adaptin_app_sub_C"/>
</dbReference>
<comment type="subcellular location">
    <subcellularLocation>
        <location evidence="1">Endomembrane system</location>
    </subcellularLocation>
</comment>
<dbReference type="SMART" id="SM01020">
    <property type="entry name" value="B2-adapt-app_C"/>
    <property type="match status" value="1"/>
</dbReference>
<dbReference type="InterPro" id="IPR008152">
    <property type="entry name" value="Clathrin_a/b/g-adaptin_app_Ig"/>
</dbReference>
<keyword evidence="3 6" id="KW-0813">Transport</keyword>
<dbReference type="AlphaFoldDB" id="A0A177WQF6"/>
<dbReference type="SUPFAM" id="SSF49348">
    <property type="entry name" value="Clathrin adaptor appendage domain"/>
    <property type="match status" value="1"/>
</dbReference>
<evidence type="ECO:0000256" key="4">
    <source>
        <dbReference type="ARBA" id="ARBA00022927"/>
    </source>
</evidence>
<evidence type="ECO:0000313" key="8">
    <source>
        <dbReference type="EMBL" id="OAJ41650.1"/>
    </source>
</evidence>
<dbReference type="InterPro" id="IPR016342">
    <property type="entry name" value="AP_complex_bsu_1_2_4"/>
</dbReference>
<evidence type="ECO:0000259" key="7">
    <source>
        <dbReference type="SMART" id="SM01020"/>
    </source>
</evidence>
<dbReference type="Gene3D" id="2.60.40.1150">
    <property type="match status" value="1"/>
</dbReference>
<evidence type="ECO:0000256" key="2">
    <source>
        <dbReference type="ARBA" id="ARBA00006613"/>
    </source>
</evidence>
<dbReference type="OrthoDB" id="10254310at2759"/>
<dbReference type="GO" id="GO:0012505">
    <property type="term" value="C:endomembrane system"/>
    <property type="evidence" value="ECO:0007669"/>
    <property type="project" value="UniProtKB-SubCell"/>
</dbReference>
<dbReference type="SUPFAM" id="SSF55711">
    <property type="entry name" value="Subdomain of clathrin and coatomer appendage domain"/>
    <property type="match status" value="1"/>
</dbReference>
<dbReference type="GO" id="GO:0030131">
    <property type="term" value="C:clathrin adaptor complex"/>
    <property type="evidence" value="ECO:0007669"/>
    <property type="project" value="InterPro"/>
</dbReference>
<feature type="domain" description="Beta-adaptin appendage C-terminal subdomain" evidence="7">
    <location>
        <begin position="951"/>
        <end position="1062"/>
    </location>
</feature>